<dbReference type="PRINTS" id="PR00260">
    <property type="entry name" value="CHEMTRNSDUCR"/>
</dbReference>
<dbReference type="Gene3D" id="1.10.287.950">
    <property type="entry name" value="Methyl-accepting chemotaxis protein"/>
    <property type="match status" value="1"/>
</dbReference>
<dbReference type="GO" id="GO:0005886">
    <property type="term" value="C:plasma membrane"/>
    <property type="evidence" value="ECO:0007669"/>
    <property type="project" value="UniProtKB-SubCell"/>
</dbReference>
<dbReference type="GO" id="GO:0004888">
    <property type="term" value="F:transmembrane signaling receptor activity"/>
    <property type="evidence" value="ECO:0007669"/>
    <property type="project" value="InterPro"/>
</dbReference>
<keyword evidence="3 7" id="KW-0472">Membrane</keyword>
<keyword evidence="7" id="KW-0812">Transmembrane</keyword>
<keyword evidence="4 6" id="KW-0807">Transducer</keyword>
<dbReference type="PROSITE" id="PS50885">
    <property type="entry name" value="HAMP"/>
    <property type="match status" value="1"/>
</dbReference>
<dbReference type="RefSeq" id="WP_148932501.1">
    <property type="nucleotide sequence ID" value="NZ_VNHS01000012.1"/>
</dbReference>
<comment type="caution">
    <text evidence="10">The sequence shown here is derived from an EMBL/GenBank/DDBJ whole genome shotgun (WGS) entry which is preliminary data.</text>
</comment>
<dbReference type="GO" id="GO:0006935">
    <property type="term" value="P:chemotaxis"/>
    <property type="evidence" value="ECO:0007669"/>
    <property type="project" value="InterPro"/>
</dbReference>
<evidence type="ECO:0000256" key="3">
    <source>
        <dbReference type="ARBA" id="ARBA00023136"/>
    </source>
</evidence>
<name>A0A5S5BVD4_9BACL</name>
<dbReference type="InterPro" id="IPR004090">
    <property type="entry name" value="Chemotax_Me-accpt_rcpt"/>
</dbReference>
<evidence type="ECO:0000256" key="1">
    <source>
        <dbReference type="ARBA" id="ARBA00004236"/>
    </source>
</evidence>
<dbReference type="Gene3D" id="6.10.340.10">
    <property type="match status" value="1"/>
</dbReference>
<sequence>MSIMRLYRGALRPAVKLINLMKYWQKFLLIGLIVLLPMSILSVYVLNTKQQEIDIARSERNGLRYMKELNGFIAAVQRHRAQVVNGSPQAELTAAQADVKQAIAALDAARSDYASDLPATQGMEDLKEFWETLLNALPKLKDTQAIDKHSGLIGQTLDLMVEVSDDSGLTLESHLEEYYLSNSVVNLMPRLIENLGQLRVTGIRATARGEFASSEKEWVFPTVRMVESGLAEINRSMAILIAESDRNRGKMEQPTRAMNEAITGFLVKLDTNLMLPAKFTITTQDYLKIATDAMNAGYAMMEVDTELLLERLQDRIDDSKRLIQLIGAVLVLIILVLLYVFLAFYRSVQVTVDRLSEAASSMADGDLTQTLHLETRDELAEVGVSFNRMNEAMRTMIQGNLVTAAQVTAASDLLTSTAKDSVEMSHHNAQVIQEIASGMESQLKGARETGTAMEEMSIGIERIAENASDVADTSKEAEEAASQGSQAMTSAVGQMNAIHLATTKAAQVVHSLGEHSKQVGHIVEVIGEIARQTNLLSLNASIEAARAGEHGKGFAVVASEVKKLAEQSQQSTAQIASIIALIQSSVQEAVSAMNGGYAEVQSGIAIIEKTGVVFNRIESSVQRVADQVREITAAAEQLSAGTQQVNASMQTIVGVSQTSAGSAQEMSASSEEQLAAMEEISNSASELNQHAQQMQAMVRKFKID</sequence>
<dbReference type="SMART" id="SM00283">
    <property type="entry name" value="MA"/>
    <property type="match status" value="1"/>
</dbReference>
<dbReference type="PANTHER" id="PTHR32089">
    <property type="entry name" value="METHYL-ACCEPTING CHEMOTAXIS PROTEIN MCPB"/>
    <property type="match status" value="1"/>
</dbReference>
<dbReference type="SMART" id="SM00304">
    <property type="entry name" value="HAMP"/>
    <property type="match status" value="1"/>
</dbReference>
<keyword evidence="7" id="KW-1133">Transmembrane helix</keyword>
<evidence type="ECO:0000259" key="8">
    <source>
        <dbReference type="PROSITE" id="PS50111"/>
    </source>
</evidence>
<dbReference type="Pfam" id="PF00015">
    <property type="entry name" value="MCPsignal"/>
    <property type="match status" value="1"/>
</dbReference>
<dbReference type="PANTHER" id="PTHR32089:SF112">
    <property type="entry name" value="LYSOZYME-LIKE PROTEIN-RELATED"/>
    <property type="match status" value="1"/>
</dbReference>
<accession>A0A5S5BVD4</accession>
<dbReference type="AlphaFoldDB" id="A0A5S5BVD4"/>
<evidence type="ECO:0000256" key="7">
    <source>
        <dbReference type="SAM" id="Phobius"/>
    </source>
</evidence>
<evidence type="ECO:0000313" key="11">
    <source>
        <dbReference type="Proteomes" id="UP000323257"/>
    </source>
</evidence>
<comment type="similarity">
    <text evidence="5">Belongs to the methyl-accepting chemotaxis (MCP) protein family.</text>
</comment>
<dbReference type="EMBL" id="VNHS01000012">
    <property type="protein sequence ID" value="TYP70142.1"/>
    <property type="molecule type" value="Genomic_DNA"/>
</dbReference>
<organism evidence="10 11">
    <name type="scientific">Paenibacillus methanolicus</name>
    <dbReference type="NCBI Taxonomy" id="582686"/>
    <lineage>
        <taxon>Bacteria</taxon>
        <taxon>Bacillati</taxon>
        <taxon>Bacillota</taxon>
        <taxon>Bacilli</taxon>
        <taxon>Bacillales</taxon>
        <taxon>Paenibacillaceae</taxon>
        <taxon>Paenibacillus</taxon>
    </lineage>
</organism>
<keyword evidence="2" id="KW-1003">Cell membrane</keyword>
<dbReference type="Pfam" id="PF00672">
    <property type="entry name" value="HAMP"/>
    <property type="match status" value="1"/>
</dbReference>
<dbReference type="InterPro" id="IPR004089">
    <property type="entry name" value="MCPsignal_dom"/>
</dbReference>
<protein>
    <submittedName>
        <fullName evidence="10">Methyl-accepting chemotaxis protein</fullName>
    </submittedName>
</protein>
<gene>
    <name evidence="10" type="ORF">BCM02_112121</name>
</gene>
<dbReference type="CDD" id="cd06225">
    <property type="entry name" value="HAMP"/>
    <property type="match status" value="1"/>
</dbReference>
<keyword evidence="11" id="KW-1185">Reference proteome</keyword>
<dbReference type="CDD" id="cd11386">
    <property type="entry name" value="MCP_signal"/>
    <property type="match status" value="1"/>
</dbReference>
<feature type="transmembrane region" description="Helical" evidence="7">
    <location>
        <begin position="322"/>
        <end position="345"/>
    </location>
</feature>
<dbReference type="PROSITE" id="PS50111">
    <property type="entry name" value="CHEMOTAXIS_TRANSDUC_2"/>
    <property type="match status" value="1"/>
</dbReference>
<dbReference type="Proteomes" id="UP000323257">
    <property type="component" value="Unassembled WGS sequence"/>
</dbReference>
<evidence type="ECO:0000256" key="6">
    <source>
        <dbReference type="PROSITE-ProRule" id="PRU00284"/>
    </source>
</evidence>
<dbReference type="InterPro" id="IPR003660">
    <property type="entry name" value="HAMP_dom"/>
</dbReference>
<proteinExistence type="inferred from homology"/>
<evidence type="ECO:0000313" key="10">
    <source>
        <dbReference type="EMBL" id="TYP70142.1"/>
    </source>
</evidence>
<evidence type="ECO:0000256" key="5">
    <source>
        <dbReference type="ARBA" id="ARBA00029447"/>
    </source>
</evidence>
<comment type="subcellular location">
    <subcellularLocation>
        <location evidence="1">Cell membrane</location>
    </subcellularLocation>
</comment>
<feature type="transmembrane region" description="Helical" evidence="7">
    <location>
        <begin position="27"/>
        <end position="47"/>
    </location>
</feature>
<evidence type="ECO:0000259" key="9">
    <source>
        <dbReference type="PROSITE" id="PS50885"/>
    </source>
</evidence>
<evidence type="ECO:0000256" key="2">
    <source>
        <dbReference type="ARBA" id="ARBA00022475"/>
    </source>
</evidence>
<dbReference type="SUPFAM" id="SSF58104">
    <property type="entry name" value="Methyl-accepting chemotaxis protein (MCP) signaling domain"/>
    <property type="match status" value="1"/>
</dbReference>
<feature type="domain" description="Methyl-accepting transducer" evidence="8">
    <location>
        <begin position="417"/>
        <end position="653"/>
    </location>
</feature>
<reference evidence="10 11" key="1">
    <citation type="submission" date="2019-07" db="EMBL/GenBank/DDBJ databases">
        <title>Genomic Encyclopedia of Type Strains, Phase III (KMG-III): the genomes of soil and plant-associated and newly described type strains.</title>
        <authorList>
            <person name="Whitman W."/>
        </authorList>
    </citation>
    <scope>NUCLEOTIDE SEQUENCE [LARGE SCALE GENOMIC DNA]</scope>
    <source>
        <strain evidence="10 11">BL24</strain>
    </source>
</reference>
<dbReference type="GO" id="GO:0007165">
    <property type="term" value="P:signal transduction"/>
    <property type="evidence" value="ECO:0007669"/>
    <property type="project" value="UniProtKB-KW"/>
</dbReference>
<evidence type="ECO:0000256" key="4">
    <source>
        <dbReference type="ARBA" id="ARBA00023224"/>
    </source>
</evidence>
<feature type="domain" description="HAMP" evidence="9">
    <location>
        <begin position="346"/>
        <end position="398"/>
    </location>
</feature>
<dbReference type="OrthoDB" id="2489132at2"/>